<name>A0A914C287_9BILA</name>
<dbReference type="WBParaSite" id="ACRNAN_Path_151.g552.t1">
    <property type="protein sequence ID" value="ACRNAN_Path_151.g552.t1"/>
    <property type="gene ID" value="ACRNAN_Path_151.g552"/>
</dbReference>
<evidence type="ECO:0000256" key="8">
    <source>
        <dbReference type="SAM" id="SignalP"/>
    </source>
</evidence>
<dbReference type="Proteomes" id="UP000887540">
    <property type="component" value="Unplaced"/>
</dbReference>
<dbReference type="InterPro" id="IPR050645">
    <property type="entry name" value="Histidine_acid_phosphatase"/>
</dbReference>
<comment type="catalytic activity">
    <reaction evidence="1">
        <text>a phosphate monoester + H2O = an alcohol + phosphate</text>
        <dbReference type="Rhea" id="RHEA:15017"/>
        <dbReference type="ChEBI" id="CHEBI:15377"/>
        <dbReference type="ChEBI" id="CHEBI:30879"/>
        <dbReference type="ChEBI" id="CHEBI:43474"/>
        <dbReference type="ChEBI" id="CHEBI:67140"/>
        <dbReference type="EC" id="3.1.3.2"/>
    </reaction>
</comment>
<dbReference type="Gene3D" id="3.10.100.10">
    <property type="entry name" value="Mannose-Binding Protein A, subunit A"/>
    <property type="match status" value="1"/>
</dbReference>
<evidence type="ECO:0000256" key="1">
    <source>
        <dbReference type="ARBA" id="ARBA00000032"/>
    </source>
</evidence>
<dbReference type="SUPFAM" id="SSF56436">
    <property type="entry name" value="C-type lectin-like"/>
    <property type="match status" value="1"/>
</dbReference>
<dbReference type="InterPro" id="IPR016187">
    <property type="entry name" value="CTDL_fold"/>
</dbReference>
<dbReference type="SUPFAM" id="SSF53254">
    <property type="entry name" value="Phosphoglycerate mutase-like"/>
    <property type="match status" value="1"/>
</dbReference>
<evidence type="ECO:0000256" key="3">
    <source>
        <dbReference type="ARBA" id="ARBA00012646"/>
    </source>
</evidence>
<keyword evidence="10" id="KW-1185">Reference proteome</keyword>
<dbReference type="InterPro" id="IPR029033">
    <property type="entry name" value="His_PPase_superfam"/>
</dbReference>
<evidence type="ECO:0000256" key="5">
    <source>
        <dbReference type="ARBA" id="ARBA00022801"/>
    </source>
</evidence>
<dbReference type="PROSITE" id="PS50041">
    <property type="entry name" value="C_TYPE_LECTIN_2"/>
    <property type="match status" value="1"/>
</dbReference>
<evidence type="ECO:0000256" key="4">
    <source>
        <dbReference type="ARBA" id="ARBA00022729"/>
    </source>
</evidence>
<dbReference type="CDD" id="cd00037">
    <property type="entry name" value="CLECT"/>
    <property type="match status" value="1"/>
</dbReference>
<dbReference type="Pfam" id="PF00059">
    <property type="entry name" value="Lectin_C"/>
    <property type="match status" value="1"/>
</dbReference>
<dbReference type="EC" id="3.1.3.2" evidence="3"/>
<dbReference type="CDD" id="cd07061">
    <property type="entry name" value="HP_HAP_like"/>
    <property type="match status" value="1"/>
</dbReference>
<dbReference type="SMART" id="SM00034">
    <property type="entry name" value="CLECT"/>
    <property type="match status" value="1"/>
</dbReference>
<dbReference type="Pfam" id="PF00328">
    <property type="entry name" value="His_Phos_2"/>
    <property type="match status" value="1"/>
</dbReference>
<dbReference type="InterPro" id="IPR033379">
    <property type="entry name" value="Acid_Pase_AS"/>
</dbReference>
<comment type="similarity">
    <text evidence="2">Belongs to the histidine acid phosphatase family.</text>
</comment>
<keyword evidence="4 8" id="KW-0732">Signal</keyword>
<dbReference type="AlphaFoldDB" id="A0A914C287"/>
<dbReference type="Gene3D" id="3.40.50.1240">
    <property type="entry name" value="Phosphoglycerate mutase-like"/>
    <property type="match status" value="1"/>
</dbReference>
<evidence type="ECO:0000313" key="10">
    <source>
        <dbReference type="Proteomes" id="UP000887540"/>
    </source>
</evidence>
<proteinExistence type="inferred from homology"/>
<evidence type="ECO:0000256" key="6">
    <source>
        <dbReference type="ARBA" id="ARBA00023157"/>
    </source>
</evidence>
<organism evidence="10 11">
    <name type="scientific">Acrobeloides nanus</name>
    <dbReference type="NCBI Taxonomy" id="290746"/>
    <lineage>
        <taxon>Eukaryota</taxon>
        <taxon>Metazoa</taxon>
        <taxon>Ecdysozoa</taxon>
        <taxon>Nematoda</taxon>
        <taxon>Chromadorea</taxon>
        <taxon>Rhabditida</taxon>
        <taxon>Tylenchina</taxon>
        <taxon>Cephalobomorpha</taxon>
        <taxon>Cephaloboidea</taxon>
        <taxon>Cephalobidae</taxon>
        <taxon>Acrobeloides</taxon>
    </lineage>
</organism>
<reference evidence="11" key="1">
    <citation type="submission" date="2022-11" db="UniProtKB">
        <authorList>
            <consortium name="WormBaseParasite"/>
        </authorList>
    </citation>
    <scope>IDENTIFICATION</scope>
</reference>
<evidence type="ECO:0000256" key="7">
    <source>
        <dbReference type="ARBA" id="ARBA00023180"/>
    </source>
</evidence>
<dbReference type="InterPro" id="IPR001304">
    <property type="entry name" value="C-type_lectin-like"/>
</dbReference>
<evidence type="ECO:0000259" key="9">
    <source>
        <dbReference type="PROSITE" id="PS50041"/>
    </source>
</evidence>
<dbReference type="PANTHER" id="PTHR11567">
    <property type="entry name" value="ACID PHOSPHATASE-RELATED"/>
    <property type="match status" value="1"/>
</dbReference>
<feature type="chain" id="PRO_5038077007" description="acid phosphatase" evidence="8">
    <location>
        <begin position="21"/>
        <end position="530"/>
    </location>
</feature>
<feature type="domain" description="C-type lectin" evidence="9">
    <location>
        <begin position="30"/>
        <end position="147"/>
    </location>
</feature>
<dbReference type="GO" id="GO:0003993">
    <property type="term" value="F:acid phosphatase activity"/>
    <property type="evidence" value="ECO:0007669"/>
    <property type="project" value="UniProtKB-EC"/>
</dbReference>
<protein>
    <recommendedName>
        <fullName evidence="3">acid phosphatase</fullName>
        <ecNumber evidence="3">3.1.3.2</ecNumber>
    </recommendedName>
</protein>
<keyword evidence="6" id="KW-1015">Disulfide bond</keyword>
<dbReference type="PANTHER" id="PTHR11567:SF211">
    <property type="entry name" value="PROSTATIC ACID PHOSPHATASE"/>
    <property type="match status" value="1"/>
</dbReference>
<dbReference type="PROSITE" id="PS00616">
    <property type="entry name" value="HIS_ACID_PHOSPHAT_1"/>
    <property type="match status" value="1"/>
</dbReference>
<keyword evidence="5" id="KW-0378">Hydrolase</keyword>
<evidence type="ECO:0000313" key="11">
    <source>
        <dbReference type="WBParaSite" id="ACRNAN_Path_151.g552.t1"/>
    </source>
</evidence>
<keyword evidence="7" id="KW-0325">Glycoprotein</keyword>
<feature type="signal peptide" evidence="8">
    <location>
        <begin position="1"/>
        <end position="20"/>
    </location>
</feature>
<evidence type="ECO:0000256" key="2">
    <source>
        <dbReference type="ARBA" id="ARBA00005375"/>
    </source>
</evidence>
<sequence length="530" mass="60601">MSYKLKKLIVLFGFFVGANSQQCPNGWFYNYNKCWFIQNTRMTQTQAEQSCISQGGTLAAITNAFENDYINQLIAQQNTCDYYFLGGTWINGKGSWINGDPFIYTKWDKNDPYHQQPNPNKTCIGIYRETDAWRTMTCTDQHCSVCSIEKFVKNDELVLVQAVWRHGDRSPIRSWPTDPYQASYWPDGFGQLTIRGIEQHNNLGKKLRERYITNLSFVSPTYKTEEIYVLCTNFNRTIQSMLSNMVGFYNVGQLNKPGLVGIPNKIGNPMGFAPPSCARENVLLNLVEQTPQYKNLMNNQSYQNMMAKIKKLTDWDLTFQNVVTIEDTLYIEHFVYNLPLVNQDLLALWREINSTADLVLDWDNGWGLSPVQGINFSTEISKVKDGGGILLWAFIEQMQAKLYCKNNPSNASCNSLNSLKYFVYSAHDSTLEALFAALGFKRSDYNEDGIPQYSSAITFELWIDTNQSPYLKVMWWPLDQPAKDVTQSISGCYTSNGTCPLDTFITRSLSYMPDNGDTNAWCQNTTVLKQ</sequence>
<dbReference type="InterPro" id="IPR000560">
    <property type="entry name" value="His_Pase_clade-2"/>
</dbReference>
<accession>A0A914C287</accession>
<dbReference type="InterPro" id="IPR016186">
    <property type="entry name" value="C-type_lectin-like/link_sf"/>
</dbReference>